<organism evidence="2 3">
    <name type="scientific">Streblomastix strix</name>
    <dbReference type="NCBI Taxonomy" id="222440"/>
    <lineage>
        <taxon>Eukaryota</taxon>
        <taxon>Metamonada</taxon>
        <taxon>Preaxostyla</taxon>
        <taxon>Oxymonadida</taxon>
        <taxon>Streblomastigidae</taxon>
        <taxon>Streblomastix</taxon>
    </lineage>
</organism>
<dbReference type="Gene3D" id="3.10.20.90">
    <property type="entry name" value="Phosphatidylinositol 3-kinase Catalytic Subunit, Chain A, domain 1"/>
    <property type="match status" value="2"/>
</dbReference>
<dbReference type="PROSITE" id="PS50053">
    <property type="entry name" value="UBIQUITIN_2"/>
    <property type="match status" value="2"/>
</dbReference>
<proteinExistence type="predicted"/>
<evidence type="ECO:0000259" key="1">
    <source>
        <dbReference type="PROSITE" id="PS50053"/>
    </source>
</evidence>
<dbReference type="FunFam" id="3.10.20.90:FF:000160">
    <property type="entry name" value="Polyubiquitin-C"/>
    <property type="match status" value="1"/>
</dbReference>
<comment type="caution">
    <text evidence="2">The sequence shown here is derived from an EMBL/GenBank/DDBJ whole genome shotgun (WGS) entry which is preliminary data.</text>
</comment>
<dbReference type="CDD" id="cd17039">
    <property type="entry name" value="Ubl_ubiquitin_like"/>
    <property type="match status" value="1"/>
</dbReference>
<evidence type="ECO:0000313" key="2">
    <source>
        <dbReference type="EMBL" id="KAA6379107.1"/>
    </source>
</evidence>
<feature type="domain" description="Ubiquitin-like" evidence="1">
    <location>
        <begin position="1"/>
        <end position="77"/>
    </location>
</feature>
<name>A0A5J4V9C3_9EUKA</name>
<dbReference type="Pfam" id="PF00240">
    <property type="entry name" value="ubiquitin"/>
    <property type="match status" value="2"/>
</dbReference>
<dbReference type="InterPro" id="IPR050158">
    <property type="entry name" value="Ubiquitin_ubiquitin-like"/>
</dbReference>
<dbReference type="AlphaFoldDB" id="A0A5J4V9C3"/>
<dbReference type="PRINTS" id="PR00348">
    <property type="entry name" value="UBIQUITIN"/>
</dbReference>
<accession>A0A5J4V9C3</accession>
<dbReference type="InterPro" id="IPR000626">
    <property type="entry name" value="Ubiquitin-like_dom"/>
</dbReference>
<dbReference type="SMART" id="SM00213">
    <property type="entry name" value="UBQ"/>
    <property type="match status" value="2"/>
</dbReference>
<dbReference type="SUPFAM" id="SSF54236">
    <property type="entry name" value="Ubiquitin-like"/>
    <property type="match status" value="2"/>
</dbReference>
<evidence type="ECO:0000313" key="3">
    <source>
        <dbReference type="Proteomes" id="UP000324800"/>
    </source>
</evidence>
<protein>
    <submittedName>
        <fullName evidence="2">Putative Ubiquitin</fullName>
    </submittedName>
</protein>
<dbReference type="Proteomes" id="UP000324800">
    <property type="component" value="Unassembled WGS sequence"/>
</dbReference>
<dbReference type="InterPro" id="IPR029071">
    <property type="entry name" value="Ubiquitin-like_domsf"/>
</dbReference>
<gene>
    <name evidence="2" type="ORF">EZS28_025367</name>
</gene>
<reference evidence="2 3" key="1">
    <citation type="submission" date="2019-03" db="EMBL/GenBank/DDBJ databases">
        <title>Single cell metagenomics reveals metabolic interactions within the superorganism composed of flagellate Streblomastix strix and complex community of Bacteroidetes bacteria on its surface.</title>
        <authorList>
            <person name="Treitli S.C."/>
            <person name="Kolisko M."/>
            <person name="Husnik F."/>
            <person name="Keeling P."/>
            <person name="Hampl V."/>
        </authorList>
    </citation>
    <scope>NUCLEOTIDE SEQUENCE [LARGE SCALE GENOMIC DNA]</scope>
    <source>
        <strain evidence="2">ST1C</strain>
    </source>
</reference>
<dbReference type="EMBL" id="SNRW01008705">
    <property type="protein sequence ID" value="KAA6379107.1"/>
    <property type="molecule type" value="Genomic_DNA"/>
</dbReference>
<sequence length="162" mass="18933">MRLTIRDPMGRMIPVNVNGPDESIEFVKLRIFQQENIQPFVQNLVYQSQVLDDNRSLQSYQIGEGGIVNLVVKQKENTSNQQEQRQFEIFVKTLTGKTLTLQVRQTDTVLQVKQKIQELERVPPCQQRLVFARREMEDDQSLQDYNVQRDATMHLVMRLQGA</sequence>
<dbReference type="PANTHER" id="PTHR10666">
    <property type="entry name" value="UBIQUITIN"/>
    <property type="match status" value="1"/>
</dbReference>
<dbReference type="OrthoDB" id="428577at2759"/>
<dbReference type="InterPro" id="IPR019956">
    <property type="entry name" value="Ubiquitin_dom"/>
</dbReference>
<feature type="domain" description="Ubiquitin-like" evidence="1">
    <location>
        <begin position="87"/>
        <end position="162"/>
    </location>
</feature>